<evidence type="ECO:0000313" key="1">
    <source>
        <dbReference type="EMBL" id="CAG7824663.1"/>
    </source>
</evidence>
<sequence length="158" mass="18342">MWPTVKENLQKMKPTDKTSFTGLSNHVLYLVAQEKYKEALPVCDKILEFPQFSLRARLLRARCLLKLNKNTEYADCIREAKATFPGCFDHIQEFERSVHSPQESQNKINFGALFKTFKGWEEIDRQLNDSWKSAGSTYIHVVLSLIQTHNIFGQFEPS</sequence>
<proteinExistence type="predicted"/>
<dbReference type="AlphaFoldDB" id="A0A8J2L1F1"/>
<dbReference type="EMBL" id="CAJVCH010533580">
    <property type="protein sequence ID" value="CAG7824663.1"/>
    <property type="molecule type" value="Genomic_DNA"/>
</dbReference>
<accession>A0A8J2L1F1</accession>
<protein>
    <submittedName>
        <fullName evidence="1">Uncharacterized protein</fullName>
    </submittedName>
</protein>
<keyword evidence="2" id="KW-1185">Reference proteome</keyword>
<reference evidence="1" key="1">
    <citation type="submission" date="2021-06" db="EMBL/GenBank/DDBJ databases">
        <authorList>
            <person name="Hodson N. C."/>
            <person name="Mongue J. A."/>
            <person name="Jaron S. K."/>
        </authorList>
    </citation>
    <scope>NUCLEOTIDE SEQUENCE</scope>
</reference>
<name>A0A8J2L1F1_9HEXA</name>
<gene>
    <name evidence="1" type="ORF">AFUS01_LOCUS34809</name>
</gene>
<organism evidence="1 2">
    <name type="scientific">Allacma fusca</name>
    <dbReference type="NCBI Taxonomy" id="39272"/>
    <lineage>
        <taxon>Eukaryota</taxon>
        <taxon>Metazoa</taxon>
        <taxon>Ecdysozoa</taxon>
        <taxon>Arthropoda</taxon>
        <taxon>Hexapoda</taxon>
        <taxon>Collembola</taxon>
        <taxon>Symphypleona</taxon>
        <taxon>Sminthuridae</taxon>
        <taxon>Allacma</taxon>
    </lineage>
</organism>
<comment type="caution">
    <text evidence="1">The sequence shown here is derived from an EMBL/GenBank/DDBJ whole genome shotgun (WGS) entry which is preliminary data.</text>
</comment>
<dbReference type="Proteomes" id="UP000708208">
    <property type="component" value="Unassembled WGS sequence"/>
</dbReference>
<evidence type="ECO:0000313" key="2">
    <source>
        <dbReference type="Proteomes" id="UP000708208"/>
    </source>
</evidence>